<reference evidence="1" key="1">
    <citation type="journal article" date="2021" name="Environ. Microbiol.">
        <title>Gene family expansions and transcriptome signatures uncover fungal adaptations to wood decay.</title>
        <authorList>
            <person name="Hage H."/>
            <person name="Miyauchi S."/>
            <person name="Viragh M."/>
            <person name="Drula E."/>
            <person name="Min B."/>
            <person name="Chaduli D."/>
            <person name="Navarro D."/>
            <person name="Favel A."/>
            <person name="Norest M."/>
            <person name="Lesage-Meessen L."/>
            <person name="Balint B."/>
            <person name="Merenyi Z."/>
            <person name="de Eugenio L."/>
            <person name="Morin E."/>
            <person name="Martinez A.T."/>
            <person name="Baldrian P."/>
            <person name="Stursova M."/>
            <person name="Martinez M.J."/>
            <person name="Novotny C."/>
            <person name="Magnuson J.K."/>
            <person name="Spatafora J.W."/>
            <person name="Maurice S."/>
            <person name="Pangilinan J."/>
            <person name="Andreopoulos W."/>
            <person name="LaButti K."/>
            <person name="Hundley H."/>
            <person name="Na H."/>
            <person name="Kuo A."/>
            <person name="Barry K."/>
            <person name="Lipzen A."/>
            <person name="Henrissat B."/>
            <person name="Riley R."/>
            <person name="Ahrendt S."/>
            <person name="Nagy L.G."/>
            <person name="Grigoriev I.V."/>
            <person name="Martin F."/>
            <person name="Rosso M.N."/>
        </authorList>
    </citation>
    <scope>NUCLEOTIDE SEQUENCE</scope>
    <source>
        <strain evidence="1">CBS 384.51</strain>
    </source>
</reference>
<evidence type="ECO:0000313" key="2">
    <source>
        <dbReference type="Proteomes" id="UP001055072"/>
    </source>
</evidence>
<protein>
    <submittedName>
        <fullName evidence="1">Uncharacterized protein</fullName>
    </submittedName>
</protein>
<organism evidence="1 2">
    <name type="scientific">Irpex rosettiformis</name>
    <dbReference type="NCBI Taxonomy" id="378272"/>
    <lineage>
        <taxon>Eukaryota</taxon>
        <taxon>Fungi</taxon>
        <taxon>Dikarya</taxon>
        <taxon>Basidiomycota</taxon>
        <taxon>Agaricomycotina</taxon>
        <taxon>Agaricomycetes</taxon>
        <taxon>Polyporales</taxon>
        <taxon>Irpicaceae</taxon>
        <taxon>Irpex</taxon>
    </lineage>
</organism>
<proteinExistence type="predicted"/>
<accession>A0ACB8U6M4</accession>
<evidence type="ECO:0000313" key="1">
    <source>
        <dbReference type="EMBL" id="KAI0089869.1"/>
    </source>
</evidence>
<sequence>MIIDTGEFIGESGRPIALSSATVTKKIPQHGGSMIRSSEVLCSPRWLLDMFKIVPLASPKSLIRTPARHRLSTSLWSGSLLA</sequence>
<gene>
    <name evidence="1" type="ORF">BDY19DRAFT_941233</name>
</gene>
<name>A0ACB8U6M4_9APHY</name>
<comment type="caution">
    <text evidence="1">The sequence shown here is derived from an EMBL/GenBank/DDBJ whole genome shotgun (WGS) entry which is preliminary data.</text>
</comment>
<dbReference type="Proteomes" id="UP001055072">
    <property type="component" value="Unassembled WGS sequence"/>
</dbReference>
<dbReference type="EMBL" id="MU274909">
    <property type="protein sequence ID" value="KAI0089869.1"/>
    <property type="molecule type" value="Genomic_DNA"/>
</dbReference>
<keyword evidence="2" id="KW-1185">Reference proteome</keyword>